<sequence length="269" mass="29806">MQVTDVQRLLAEANYYNGPIDGDAGLGTMRGASVIEGNAGRSFAEWPTWRRLTHAGQAILKAQGYSVGDLDGLTGPQTSEALTQWRSDRAGTDASVDRTPTPEAGARSHPAQMAWPLQRDVRAFFGPAGAPACTAGVVALPFPFLIAWNKSQSVSRFYCHEKVAEPLTWIFAEAHRTFGAERMRDMGLDIYGGCFANRTMRGGTATSMHAWGIAVDLDPEHNQLRWGADRARFAKPEYRDWWQIVMQAGAVPAGYAWRKDWMHFQFARL</sequence>
<gene>
    <name evidence="3" type="ORF">SAMN04489858_10194</name>
</gene>
<dbReference type="GO" id="GO:0004180">
    <property type="term" value="F:carboxypeptidase activity"/>
    <property type="evidence" value="ECO:0007669"/>
    <property type="project" value="UniProtKB-KW"/>
</dbReference>
<name>A0A1H9YAI9_9RHOB</name>
<keyword evidence="3" id="KW-0378">Hydrolase</keyword>
<dbReference type="Proteomes" id="UP000199180">
    <property type="component" value="Unassembled WGS sequence"/>
</dbReference>
<protein>
    <submittedName>
        <fullName evidence="3">D-alanyl-D-alanine carboxypeptidase</fullName>
    </submittedName>
</protein>
<accession>A0A1H9YAI9</accession>
<reference evidence="3 4" key="1">
    <citation type="submission" date="2016-10" db="EMBL/GenBank/DDBJ databases">
        <authorList>
            <person name="de Groot N.N."/>
        </authorList>
    </citation>
    <scope>NUCLEOTIDE SEQUENCE [LARGE SCALE GENOMIC DNA]</scope>
    <source>
        <strain evidence="3 4">DSM 17862</strain>
    </source>
</reference>
<evidence type="ECO:0000313" key="4">
    <source>
        <dbReference type="Proteomes" id="UP000199180"/>
    </source>
</evidence>
<evidence type="ECO:0000256" key="1">
    <source>
        <dbReference type="SAM" id="MobiDB-lite"/>
    </source>
</evidence>
<dbReference type="OrthoDB" id="9799970at2"/>
<proteinExistence type="predicted"/>
<keyword evidence="4" id="KW-1185">Reference proteome</keyword>
<evidence type="ECO:0000259" key="2">
    <source>
        <dbReference type="Pfam" id="PF13539"/>
    </source>
</evidence>
<organism evidence="3 4">
    <name type="scientific">Paracoccus homiensis</name>
    <dbReference type="NCBI Taxonomy" id="364199"/>
    <lineage>
        <taxon>Bacteria</taxon>
        <taxon>Pseudomonadati</taxon>
        <taxon>Pseudomonadota</taxon>
        <taxon>Alphaproteobacteria</taxon>
        <taxon>Rhodobacterales</taxon>
        <taxon>Paracoccaceae</taxon>
        <taxon>Paracoccus</taxon>
    </lineage>
</organism>
<dbReference type="AlphaFoldDB" id="A0A1H9YAI9"/>
<dbReference type="STRING" id="364199.SAMN04489858_10194"/>
<dbReference type="Pfam" id="PF13539">
    <property type="entry name" value="Peptidase_M15_4"/>
    <property type="match status" value="1"/>
</dbReference>
<feature type="region of interest" description="Disordered" evidence="1">
    <location>
        <begin position="83"/>
        <end position="110"/>
    </location>
</feature>
<dbReference type="SUPFAM" id="SSF55166">
    <property type="entry name" value="Hedgehog/DD-peptidase"/>
    <property type="match status" value="1"/>
</dbReference>
<dbReference type="RefSeq" id="WP_090731619.1">
    <property type="nucleotide sequence ID" value="NZ_FOHO01000001.1"/>
</dbReference>
<keyword evidence="3" id="KW-0121">Carboxypeptidase</keyword>
<dbReference type="InterPro" id="IPR039561">
    <property type="entry name" value="Peptidase_M15C"/>
</dbReference>
<dbReference type="InterPro" id="IPR009045">
    <property type="entry name" value="Zn_M74/Hedgehog-like"/>
</dbReference>
<feature type="domain" description="Peptidase M15C" evidence="2">
    <location>
        <begin position="202"/>
        <end position="265"/>
    </location>
</feature>
<dbReference type="EMBL" id="FOHO01000001">
    <property type="protein sequence ID" value="SES65869.1"/>
    <property type="molecule type" value="Genomic_DNA"/>
</dbReference>
<evidence type="ECO:0000313" key="3">
    <source>
        <dbReference type="EMBL" id="SES65869.1"/>
    </source>
</evidence>
<keyword evidence="3" id="KW-0645">Protease</keyword>
<dbReference type="Gene3D" id="3.30.1380.10">
    <property type="match status" value="1"/>
</dbReference>